<proteinExistence type="predicted"/>
<sequence length="295" mass="33338">MGKLIACATDTNKNSINQDYCLVVENKIIGISGVIIADGIGSHFKSEIAAKFCSIKLKELVEQVQTIEELNFEILYRDVKISLMEFAKNSDEFDFNMIDKNSSLGTTLICILDCGNTYFIAYSGNGSIWHIDGRFNTFGKNFYLPWNSVNLLNPHTIEQDGKAALYRYLSLSDRQYLPTILILNKNQFSPGEIILATTDGIFSNDAVPIGKDSNDTIWIKGEETMPILYSQLSHFLSRNPKDAKAEDLEFVLAQYLSELKEKNIMHDDTTIGVIISENTIEYHQSIYEKQLENTL</sequence>
<name>A0AAU7K3W8_9SPHI</name>
<accession>A0AAU7K3W8</accession>
<evidence type="ECO:0000313" key="2">
    <source>
        <dbReference type="EMBL" id="XBO47120.1"/>
    </source>
</evidence>
<dbReference type="Gene3D" id="3.60.40.10">
    <property type="entry name" value="PPM-type phosphatase domain"/>
    <property type="match status" value="1"/>
</dbReference>
<organism evidence="2">
    <name type="scientific">Pedobacter sp. KACC 23697</name>
    <dbReference type="NCBI Taxonomy" id="3149230"/>
    <lineage>
        <taxon>Bacteria</taxon>
        <taxon>Pseudomonadati</taxon>
        <taxon>Bacteroidota</taxon>
        <taxon>Sphingobacteriia</taxon>
        <taxon>Sphingobacteriales</taxon>
        <taxon>Sphingobacteriaceae</taxon>
        <taxon>Pedobacter</taxon>
    </lineage>
</organism>
<dbReference type="Pfam" id="PF13672">
    <property type="entry name" value="PP2C_2"/>
    <property type="match status" value="1"/>
</dbReference>
<reference evidence="2" key="1">
    <citation type="submission" date="2024-05" db="EMBL/GenBank/DDBJ databases">
        <authorList>
            <person name="Kim S."/>
            <person name="Heo J."/>
            <person name="Choi H."/>
            <person name="Choi Y."/>
            <person name="Kwon S.-W."/>
            <person name="Kim Y."/>
        </authorList>
    </citation>
    <scope>NUCLEOTIDE SEQUENCE</scope>
    <source>
        <strain evidence="2">KACC 23697</strain>
    </source>
</reference>
<gene>
    <name evidence="2" type="ORF">ABEG20_17685</name>
</gene>
<feature type="domain" description="PPM-type phosphatase" evidence="1">
    <location>
        <begin position="12"/>
        <end position="138"/>
    </location>
</feature>
<dbReference type="EMBL" id="CP157485">
    <property type="protein sequence ID" value="XBO47120.1"/>
    <property type="molecule type" value="Genomic_DNA"/>
</dbReference>
<dbReference type="RefSeq" id="WP_406824584.1">
    <property type="nucleotide sequence ID" value="NZ_CP157485.1"/>
</dbReference>
<dbReference type="AlphaFoldDB" id="A0AAU7K3W8"/>
<dbReference type="InterPro" id="IPR001932">
    <property type="entry name" value="PPM-type_phosphatase-like_dom"/>
</dbReference>
<dbReference type="SUPFAM" id="SSF81606">
    <property type="entry name" value="PP2C-like"/>
    <property type="match status" value="1"/>
</dbReference>
<evidence type="ECO:0000259" key="1">
    <source>
        <dbReference type="Pfam" id="PF13672"/>
    </source>
</evidence>
<protein>
    <submittedName>
        <fullName evidence="2">Protein phosphatase 2C domain-containing protein</fullName>
    </submittedName>
</protein>
<dbReference type="InterPro" id="IPR036457">
    <property type="entry name" value="PPM-type-like_dom_sf"/>
</dbReference>